<feature type="domain" description="FdhE N-terminal" evidence="2">
    <location>
        <begin position="23"/>
        <end position="177"/>
    </location>
</feature>
<accession>A0A6B2QZ19</accession>
<evidence type="ECO:0000259" key="2">
    <source>
        <dbReference type="Pfam" id="PF04216"/>
    </source>
</evidence>
<comment type="caution">
    <text evidence="5">The sequence shown here is derived from an EMBL/GenBank/DDBJ whole genome shotgun (WGS) entry which is preliminary data.</text>
</comment>
<gene>
    <name evidence="5" type="primary">fdhE</name>
    <name evidence="5" type="ORF">G3I67_01970</name>
</gene>
<dbReference type="SUPFAM" id="SSF144020">
    <property type="entry name" value="FdhE-like"/>
    <property type="match status" value="1"/>
</dbReference>
<protein>
    <submittedName>
        <fullName evidence="5">Formate dehydrogenase accessory protein FdhE</fullName>
    </submittedName>
</protein>
<evidence type="ECO:0000259" key="3">
    <source>
        <dbReference type="Pfam" id="PF24859"/>
    </source>
</evidence>
<dbReference type="CDD" id="cd16341">
    <property type="entry name" value="FdhE"/>
    <property type="match status" value="1"/>
</dbReference>
<dbReference type="Pfam" id="PF24859">
    <property type="entry name" value="FdhE_central"/>
    <property type="match status" value="1"/>
</dbReference>
<dbReference type="EMBL" id="JAAGRN010000001">
    <property type="protein sequence ID" value="NDY81987.1"/>
    <property type="molecule type" value="Genomic_DNA"/>
</dbReference>
<evidence type="ECO:0000259" key="4">
    <source>
        <dbReference type="Pfam" id="PF24860"/>
    </source>
</evidence>
<dbReference type="GO" id="GO:0051604">
    <property type="term" value="P:protein maturation"/>
    <property type="evidence" value="ECO:0007669"/>
    <property type="project" value="TreeGrafter"/>
</dbReference>
<dbReference type="PIRSF" id="PIRSF018296">
    <property type="entry name" value="Format_dh_formtn"/>
    <property type="match status" value="1"/>
</dbReference>
<dbReference type="InterPro" id="IPR056797">
    <property type="entry name" value="FdhE_central"/>
</dbReference>
<dbReference type="InterPro" id="IPR056774">
    <property type="entry name" value="FdhE_N"/>
</dbReference>
<dbReference type="AlphaFoldDB" id="A0A6B2QZ19"/>
<dbReference type="GO" id="GO:0005829">
    <property type="term" value="C:cytosol"/>
    <property type="evidence" value="ECO:0007669"/>
    <property type="project" value="TreeGrafter"/>
</dbReference>
<dbReference type="PANTHER" id="PTHR37689">
    <property type="entry name" value="PROTEIN FDHE"/>
    <property type="match status" value="1"/>
</dbReference>
<dbReference type="PANTHER" id="PTHR37689:SF1">
    <property type="entry name" value="PROTEIN FDHE"/>
    <property type="match status" value="1"/>
</dbReference>
<dbReference type="Pfam" id="PF04216">
    <property type="entry name" value="FdhE_N"/>
    <property type="match status" value="1"/>
</dbReference>
<sequence length="304" mass="33172">MTVSAVKIIQPGEIQGMPDDDTPLLVLADAKSLFTDRAARLDQLSVREQGSPWLEFCAQLSRAQAASLNLVDSAPVSEHVVRESFKHHMPPLSISSAQPGPNFTSVLSSICKAIKQVNSSEKVLQAVEGLLKLAPQDQMAQAHAMLEADDAKVTVEYAPFIGAALQVIWTVRARQLESLVSLHHGESGLCPVCGSHPVASTIRMGDRAGHRYLNCSLCNAEWYAPRARCTNCDTPKEVSMFGRTRDDAVQGECCDDCKGYLKLMLQSKDPLIDAMADDLATYSLDVALADEGYMRTCRNLFFIS</sequence>
<dbReference type="GO" id="GO:0008199">
    <property type="term" value="F:ferric iron binding"/>
    <property type="evidence" value="ECO:0007669"/>
    <property type="project" value="TreeGrafter"/>
</dbReference>
<feature type="domain" description="FdhE C-terminal" evidence="4">
    <location>
        <begin position="228"/>
        <end position="302"/>
    </location>
</feature>
<evidence type="ECO:0000313" key="5">
    <source>
        <dbReference type="EMBL" id="NDY81987.1"/>
    </source>
</evidence>
<reference evidence="5" key="1">
    <citation type="submission" date="2020-02" db="EMBL/GenBank/DDBJ databases">
        <authorList>
            <person name="Chen W.-M."/>
        </authorList>
    </citation>
    <scope>NUCLEOTIDE SEQUENCE</scope>
    <source>
        <strain evidence="5">NBD-18</strain>
    </source>
</reference>
<dbReference type="InterPro" id="IPR024064">
    <property type="entry name" value="FdhE-like_sf"/>
</dbReference>
<evidence type="ECO:0000256" key="1">
    <source>
        <dbReference type="ARBA" id="ARBA00022490"/>
    </source>
</evidence>
<dbReference type="InterPro" id="IPR056796">
    <property type="entry name" value="FdhE_C"/>
</dbReference>
<dbReference type="NCBIfam" id="TIGR01562">
    <property type="entry name" value="FdhE"/>
    <property type="match status" value="1"/>
</dbReference>
<organism evidence="5">
    <name type="scientific">Sheuella amnicola</name>
    <dbReference type="NCBI Taxonomy" id="2707330"/>
    <lineage>
        <taxon>Bacteria</taxon>
        <taxon>Pseudomonadati</taxon>
        <taxon>Pseudomonadota</taxon>
        <taxon>Betaproteobacteria</taxon>
        <taxon>Burkholderiales</taxon>
        <taxon>Alcaligenaceae</taxon>
        <taxon>Sheuella</taxon>
    </lineage>
</organism>
<dbReference type="Gene3D" id="3.90.1670.10">
    <property type="entry name" value="FdhE-like domain"/>
    <property type="match status" value="1"/>
</dbReference>
<proteinExistence type="predicted"/>
<name>A0A6B2QZ19_9BURK</name>
<dbReference type="RefSeq" id="WP_163651273.1">
    <property type="nucleotide sequence ID" value="NZ_JAAGRN010000001.1"/>
</dbReference>
<keyword evidence="1" id="KW-0963">Cytoplasm</keyword>
<dbReference type="Pfam" id="PF24860">
    <property type="entry name" value="FdhE_C"/>
    <property type="match status" value="1"/>
</dbReference>
<dbReference type="InterPro" id="IPR006452">
    <property type="entry name" value="Formate_DH_accessory"/>
</dbReference>
<feature type="domain" description="FdhE central" evidence="3">
    <location>
        <begin position="189"/>
        <end position="226"/>
    </location>
</feature>